<keyword evidence="4 10" id="KW-0456">Lyase</keyword>
<dbReference type="EMBL" id="CP053015">
    <property type="protein sequence ID" value="QJQ32026.1"/>
    <property type="molecule type" value="Genomic_DNA"/>
</dbReference>
<evidence type="ECO:0000256" key="7">
    <source>
        <dbReference type="ARBA" id="ARBA00047625"/>
    </source>
</evidence>
<evidence type="ECO:0000256" key="6">
    <source>
        <dbReference type="ARBA" id="ARBA00047517"/>
    </source>
</evidence>
<protein>
    <submittedName>
        <fullName evidence="10">Cystathionine beta-lyase</fullName>
        <ecNumber evidence="10">4.4.1.8</ecNumber>
    </submittedName>
</protein>
<dbReference type="PANTHER" id="PTHR43500:SF1">
    <property type="entry name" value="CYSTATHIONINE BETA-LYASE-RELATED"/>
    <property type="match status" value="1"/>
</dbReference>
<comment type="cofactor">
    <cofactor evidence="1 9">
        <name>pyridoxal 5'-phosphate</name>
        <dbReference type="ChEBI" id="CHEBI:597326"/>
    </cofactor>
</comment>
<comment type="pathway">
    <text evidence="5">Amino-acid biosynthesis; L-methionine biosynthesis via de novo pathway; L-homocysteine from L-cystathionine: step 1/1.</text>
</comment>
<dbReference type="NCBIfam" id="TIGR01324">
    <property type="entry name" value="cysta_beta_ly_B"/>
    <property type="match status" value="1"/>
</dbReference>
<evidence type="ECO:0000256" key="8">
    <source>
        <dbReference type="PIRSR" id="PIRSR001434-2"/>
    </source>
</evidence>
<name>A0A6M4ATH4_9SPHN</name>
<comment type="catalytic activity">
    <reaction evidence="6">
        <text>L,L-cystathionine + H2O = L-homocysteine + pyruvate + NH4(+)</text>
        <dbReference type="Rhea" id="RHEA:13965"/>
        <dbReference type="ChEBI" id="CHEBI:15361"/>
        <dbReference type="ChEBI" id="CHEBI:15377"/>
        <dbReference type="ChEBI" id="CHEBI:28938"/>
        <dbReference type="ChEBI" id="CHEBI:58161"/>
        <dbReference type="ChEBI" id="CHEBI:58199"/>
    </reaction>
</comment>
<comment type="catalytic activity">
    <reaction evidence="7">
        <text>an S-substituted L-cysteine + H2O = a thiol + pyruvate + NH4(+)</text>
        <dbReference type="Rhea" id="RHEA:18121"/>
        <dbReference type="ChEBI" id="CHEBI:15361"/>
        <dbReference type="ChEBI" id="CHEBI:15377"/>
        <dbReference type="ChEBI" id="CHEBI:28938"/>
        <dbReference type="ChEBI" id="CHEBI:29256"/>
        <dbReference type="ChEBI" id="CHEBI:58717"/>
        <dbReference type="EC" id="4.4.1.13"/>
    </reaction>
</comment>
<dbReference type="InterPro" id="IPR006233">
    <property type="entry name" value="Cys_b_lyase_bac"/>
</dbReference>
<dbReference type="Proteomes" id="UP000503018">
    <property type="component" value="Chromosome"/>
</dbReference>
<dbReference type="Gene3D" id="3.90.1150.10">
    <property type="entry name" value="Aspartate Aminotransferase, domain 1"/>
    <property type="match status" value="1"/>
</dbReference>
<keyword evidence="11" id="KW-1185">Reference proteome</keyword>
<evidence type="ECO:0000313" key="11">
    <source>
        <dbReference type="Proteomes" id="UP000503018"/>
    </source>
</evidence>
<organism evidence="10 11">
    <name type="scientific">Sphingomonas lacunae</name>
    <dbReference type="NCBI Taxonomy" id="2698828"/>
    <lineage>
        <taxon>Bacteria</taxon>
        <taxon>Pseudomonadati</taxon>
        <taxon>Pseudomonadota</taxon>
        <taxon>Alphaproteobacteria</taxon>
        <taxon>Sphingomonadales</taxon>
        <taxon>Sphingomonadaceae</taxon>
        <taxon>Sphingomonas</taxon>
    </lineage>
</organism>
<evidence type="ECO:0000313" key="10">
    <source>
        <dbReference type="EMBL" id="QJQ32026.1"/>
    </source>
</evidence>
<dbReference type="GO" id="GO:0030170">
    <property type="term" value="F:pyridoxal phosphate binding"/>
    <property type="evidence" value="ECO:0007669"/>
    <property type="project" value="InterPro"/>
</dbReference>
<dbReference type="InterPro" id="IPR054542">
    <property type="entry name" value="Cys_met_metab_PP"/>
</dbReference>
<feature type="modified residue" description="N6-(pyridoxal phosphate)lysine" evidence="8">
    <location>
        <position position="219"/>
    </location>
</feature>
<evidence type="ECO:0000256" key="4">
    <source>
        <dbReference type="ARBA" id="ARBA00023239"/>
    </source>
</evidence>
<dbReference type="PIRSF" id="PIRSF001434">
    <property type="entry name" value="CGS"/>
    <property type="match status" value="1"/>
</dbReference>
<gene>
    <name evidence="10" type="primary">metC</name>
    <name evidence="10" type="ORF">GV829_05790</name>
</gene>
<dbReference type="GO" id="GO:0019346">
    <property type="term" value="P:transsulfuration"/>
    <property type="evidence" value="ECO:0007669"/>
    <property type="project" value="InterPro"/>
</dbReference>
<dbReference type="InterPro" id="IPR015422">
    <property type="entry name" value="PyrdxlP-dep_Trfase_small"/>
</dbReference>
<sequence length="404" mass="43206">MSTDPDKPAKPATLLVNAGRRAEWTSDPRLGGGIVNPPIWRASTILYDSVADLETRGRNTHDKLFYGRRGTPTVWALADALTLMEPGAAGTMLYPSGVAAIAAGMLALLSPGDHVLMVDSVYDPTRSLCDGLLKRMGIATTYYPPSVGAGIETMIRPETRLIFLESPGSLTFEVQDVPAIAAIARARGIWTMLDNTWATPLLFTALDKQVDVTMMSLTKYVGGHSDAMMGSLTTGPGLWDRLRGASYQLGLSVGPDECALMLRGLRTLDVRMRRHGENGLTVARWLAEQPAVGRVLHPALPSCPGHALWQRDFNGTSGLFSFTLKGASKAQRTTFVDALTLFGLGYSWGGYESLVVPSDPPRSAEPWSKSVLADGPLVRLSIGLEDPADLIADLAAAMATAGLV</sequence>
<dbReference type="KEGG" id="slan:GV829_05790"/>
<evidence type="ECO:0000256" key="3">
    <source>
        <dbReference type="ARBA" id="ARBA00022898"/>
    </source>
</evidence>
<comment type="similarity">
    <text evidence="2 9">Belongs to the trans-sulfuration enzymes family.</text>
</comment>
<dbReference type="GO" id="GO:0019450">
    <property type="term" value="P:L-cysteine catabolic process to pyruvate"/>
    <property type="evidence" value="ECO:0007669"/>
    <property type="project" value="TreeGrafter"/>
</dbReference>
<dbReference type="GO" id="GO:0047804">
    <property type="term" value="F:cysteine-S-conjugate beta-lyase activity"/>
    <property type="evidence" value="ECO:0007669"/>
    <property type="project" value="UniProtKB-EC"/>
</dbReference>
<dbReference type="InterPro" id="IPR015424">
    <property type="entry name" value="PyrdxlP-dep_Trfase"/>
</dbReference>
<dbReference type="EC" id="4.4.1.8" evidence="10"/>
<evidence type="ECO:0000256" key="5">
    <source>
        <dbReference type="ARBA" id="ARBA00046315"/>
    </source>
</evidence>
<dbReference type="Gene3D" id="3.40.640.10">
    <property type="entry name" value="Type I PLP-dependent aspartate aminotransferase-like (Major domain)"/>
    <property type="match status" value="1"/>
</dbReference>
<dbReference type="PANTHER" id="PTHR43500">
    <property type="entry name" value="CYSTATHIONINE BETA-LYASE-RELATED"/>
    <property type="match status" value="1"/>
</dbReference>
<dbReference type="FunFam" id="3.40.640.10:FF:000046">
    <property type="entry name" value="Cystathionine gamma-lyase"/>
    <property type="match status" value="1"/>
</dbReference>
<dbReference type="Pfam" id="PF01053">
    <property type="entry name" value="Cys_Met_Meta_PP"/>
    <property type="match status" value="1"/>
</dbReference>
<dbReference type="SUPFAM" id="SSF53383">
    <property type="entry name" value="PLP-dependent transferases"/>
    <property type="match status" value="1"/>
</dbReference>
<keyword evidence="3 8" id="KW-0663">Pyridoxal phosphate</keyword>
<evidence type="ECO:0000256" key="9">
    <source>
        <dbReference type="RuleBase" id="RU362118"/>
    </source>
</evidence>
<dbReference type="AlphaFoldDB" id="A0A6M4ATH4"/>
<evidence type="ECO:0000256" key="2">
    <source>
        <dbReference type="ARBA" id="ARBA00009077"/>
    </source>
</evidence>
<evidence type="ECO:0000256" key="1">
    <source>
        <dbReference type="ARBA" id="ARBA00001933"/>
    </source>
</evidence>
<dbReference type="InterPro" id="IPR000277">
    <property type="entry name" value="Cys/Met-Metab_PyrdxlP-dep_enz"/>
</dbReference>
<proteinExistence type="inferred from homology"/>
<dbReference type="InterPro" id="IPR015421">
    <property type="entry name" value="PyrdxlP-dep_Trfase_major"/>
</dbReference>
<dbReference type="PROSITE" id="PS00868">
    <property type="entry name" value="CYS_MET_METAB_PP"/>
    <property type="match status" value="1"/>
</dbReference>
<dbReference type="RefSeq" id="WP_169944806.1">
    <property type="nucleotide sequence ID" value="NZ_CP053015.1"/>
</dbReference>
<accession>A0A6M4ATH4</accession>
<reference evidence="10 11" key="1">
    <citation type="submission" date="2020-01" db="EMBL/GenBank/DDBJ databases">
        <title>Sphingomonas sp. strain CSW-10.</title>
        <authorList>
            <person name="Chen W.-M."/>
        </authorList>
    </citation>
    <scope>NUCLEOTIDE SEQUENCE [LARGE SCALE GENOMIC DNA]</scope>
    <source>
        <strain evidence="10 11">CSW-10</strain>
    </source>
</reference>